<accession>A0A9P4LRT6</accession>
<organism evidence="2 3">
    <name type="scientific">Setomelanomma holmii</name>
    <dbReference type="NCBI Taxonomy" id="210430"/>
    <lineage>
        <taxon>Eukaryota</taxon>
        <taxon>Fungi</taxon>
        <taxon>Dikarya</taxon>
        <taxon>Ascomycota</taxon>
        <taxon>Pezizomycotina</taxon>
        <taxon>Dothideomycetes</taxon>
        <taxon>Pleosporomycetidae</taxon>
        <taxon>Pleosporales</taxon>
        <taxon>Pleosporineae</taxon>
        <taxon>Phaeosphaeriaceae</taxon>
        <taxon>Setomelanomma</taxon>
    </lineage>
</organism>
<feature type="compositionally biased region" description="Basic and acidic residues" evidence="1">
    <location>
        <begin position="46"/>
        <end position="59"/>
    </location>
</feature>
<dbReference type="AlphaFoldDB" id="A0A9P4LRT6"/>
<comment type="caution">
    <text evidence="2">The sequence shown here is derived from an EMBL/GenBank/DDBJ whole genome shotgun (WGS) entry which is preliminary data.</text>
</comment>
<feature type="region of interest" description="Disordered" evidence="1">
    <location>
        <begin position="1"/>
        <end position="59"/>
    </location>
</feature>
<gene>
    <name evidence="2" type="ORF">EK21DRAFT_85862</name>
</gene>
<feature type="region of interest" description="Disordered" evidence="1">
    <location>
        <begin position="174"/>
        <end position="201"/>
    </location>
</feature>
<protein>
    <submittedName>
        <fullName evidence="2">Uncharacterized protein</fullName>
    </submittedName>
</protein>
<proteinExistence type="predicted"/>
<keyword evidence="3" id="KW-1185">Reference proteome</keyword>
<evidence type="ECO:0000313" key="2">
    <source>
        <dbReference type="EMBL" id="KAF2034067.1"/>
    </source>
</evidence>
<reference evidence="2" key="1">
    <citation type="journal article" date="2020" name="Stud. Mycol.">
        <title>101 Dothideomycetes genomes: a test case for predicting lifestyles and emergence of pathogens.</title>
        <authorList>
            <person name="Haridas S."/>
            <person name="Albert R."/>
            <person name="Binder M."/>
            <person name="Bloem J."/>
            <person name="Labutti K."/>
            <person name="Salamov A."/>
            <person name="Andreopoulos B."/>
            <person name="Baker S."/>
            <person name="Barry K."/>
            <person name="Bills G."/>
            <person name="Bluhm B."/>
            <person name="Cannon C."/>
            <person name="Castanera R."/>
            <person name="Culley D."/>
            <person name="Daum C."/>
            <person name="Ezra D."/>
            <person name="Gonzalez J."/>
            <person name="Henrissat B."/>
            <person name="Kuo A."/>
            <person name="Liang C."/>
            <person name="Lipzen A."/>
            <person name="Lutzoni F."/>
            <person name="Magnuson J."/>
            <person name="Mondo S."/>
            <person name="Nolan M."/>
            <person name="Ohm R."/>
            <person name="Pangilinan J."/>
            <person name="Park H.-J."/>
            <person name="Ramirez L."/>
            <person name="Alfaro M."/>
            <person name="Sun H."/>
            <person name="Tritt A."/>
            <person name="Yoshinaga Y."/>
            <person name="Zwiers L.-H."/>
            <person name="Turgeon B."/>
            <person name="Goodwin S."/>
            <person name="Spatafora J."/>
            <person name="Crous P."/>
            <person name="Grigoriev I."/>
        </authorList>
    </citation>
    <scope>NUCLEOTIDE SEQUENCE</scope>
    <source>
        <strain evidence="2">CBS 110217</strain>
    </source>
</reference>
<evidence type="ECO:0000313" key="3">
    <source>
        <dbReference type="Proteomes" id="UP000799777"/>
    </source>
</evidence>
<name>A0A9P4LRT6_9PLEO</name>
<sequence length="265" mass="28872">MSDIPATEQAFGVQEGSSACDTAPSDSQRDSRYRYSTTGETAESSWAHHTDPTQYDQDHISLDEPESHKQCYTASQREPSTVGTNGFGGGNRIYLETFGMDDPEVSGSCPSFDAIDHSHSTYAESQMDILGYSSHSSHLHEIIAWHHMAADLHGDPWSPVGIADLETPNYKIPRRASRKSGKVIQRDTSSSSSYTGPSAGIHDHNGQSIWWTREDIDRSTDTSFDAYAMSVMCDSMATLRPMSAQGQCTGVEKGAGNFSSGKMLA</sequence>
<dbReference type="EMBL" id="ML978163">
    <property type="protein sequence ID" value="KAF2034067.1"/>
    <property type="molecule type" value="Genomic_DNA"/>
</dbReference>
<evidence type="ECO:0000256" key="1">
    <source>
        <dbReference type="SAM" id="MobiDB-lite"/>
    </source>
</evidence>
<dbReference type="Proteomes" id="UP000799777">
    <property type="component" value="Unassembled WGS sequence"/>
</dbReference>